<evidence type="ECO:0000256" key="3">
    <source>
        <dbReference type="ARBA" id="ARBA00022670"/>
    </source>
</evidence>
<dbReference type="PROSITE" id="PS51787">
    <property type="entry name" value="LON_N"/>
    <property type="match status" value="1"/>
</dbReference>
<dbReference type="RefSeq" id="WP_008043587.1">
    <property type="nucleotide sequence ID" value="NZ_CH724150.1"/>
</dbReference>
<comment type="subcellular location">
    <subcellularLocation>
        <location evidence="1">Cytoplasm</location>
    </subcellularLocation>
</comment>
<dbReference type="GO" id="GO:0016887">
    <property type="term" value="F:ATP hydrolysis activity"/>
    <property type="evidence" value="ECO:0007669"/>
    <property type="project" value="InterPro"/>
</dbReference>
<comment type="caution">
    <text evidence="12">The sequence shown here is derived from an EMBL/GenBank/DDBJ whole genome shotgun (WGS) entry which is preliminary data.</text>
</comment>
<dbReference type="Gene3D" id="2.30.130.40">
    <property type="entry name" value="LON domain-like"/>
    <property type="match status" value="1"/>
</dbReference>
<evidence type="ECO:0000256" key="1">
    <source>
        <dbReference type="ARBA" id="ARBA00004496"/>
    </source>
</evidence>
<dbReference type="SUPFAM" id="SSF52540">
    <property type="entry name" value="P-loop containing nucleoside triphosphate hydrolases"/>
    <property type="match status" value="1"/>
</dbReference>
<dbReference type="GO" id="GO:0006515">
    <property type="term" value="P:protein quality control for misfolded or incompletely synthesized proteins"/>
    <property type="evidence" value="ECO:0007669"/>
    <property type="project" value="TreeGrafter"/>
</dbReference>
<keyword evidence="6" id="KW-0720">Serine protease</keyword>
<reference evidence="12 13" key="1">
    <citation type="submission" date="2006-02" db="EMBL/GenBank/DDBJ databases">
        <authorList>
            <person name="Pinhassi J."/>
            <person name="Pedros-Alio C."/>
            <person name="Ferriera S."/>
            <person name="Johnson J."/>
            <person name="Kravitz S."/>
            <person name="Halpern A."/>
            <person name="Remington K."/>
            <person name="Beeson K."/>
            <person name="Tran B."/>
            <person name="Rogers Y.-H."/>
            <person name="Friedman R."/>
            <person name="Venter J.C."/>
        </authorList>
    </citation>
    <scope>NUCLEOTIDE SEQUENCE [LARGE SCALE GENOMIC DNA]</scope>
    <source>
        <strain evidence="12 13">MED297</strain>
    </source>
</reference>
<keyword evidence="13" id="KW-1185">Reference proteome</keyword>
<dbReference type="SMART" id="SM00464">
    <property type="entry name" value="LON"/>
    <property type="match status" value="1"/>
</dbReference>
<dbReference type="InterPro" id="IPR015947">
    <property type="entry name" value="PUA-like_sf"/>
</dbReference>
<evidence type="ECO:0000256" key="7">
    <source>
        <dbReference type="ARBA" id="ARBA00022840"/>
    </source>
</evidence>
<evidence type="ECO:0000256" key="9">
    <source>
        <dbReference type="ARBA" id="ARBA00050665"/>
    </source>
</evidence>
<evidence type="ECO:0000259" key="11">
    <source>
        <dbReference type="PROSITE" id="PS51787"/>
    </source>
</evidence>
<dbReference type="Gene3D" id="1.20.5.5270">
    <property type="match status" value="1"/>
</dbReference>
<sequence length="452" mass="50867">MSSQDVTENPTMELPLLPLRDVVVYPHMVIPLFVGRQKSIAALQHAMDNDKKILLVAQKNAKDDEPDRSDLYTVGTLATVLQLLRLPDGTVKVLVEGIDRISLHSIIETDEFLSGQAELLNTNPLSDREKESLVRILMSQFDKYVQLSKKVPSEVTTSLNSIEEPGRLSDTIASHLSLKVEEKQKVLEVAAERERIEHLLALLESEIDLLEVEKRIRGRVKKQMEKSQREYYLNEQIKAIQKELGDLDESNASEVEELTRKIEESGMPKEAKEKASAELNKLKMMSPMSAEASVVRNYLDWMLGVPWSKRSRVRHDLEKAKSVLESDHYGLDEVKERILEYLAVQQRVKKIKGPVLCLVGPPGVGKTSLGQSIAKATNRQFVRMALGGVRDESEIRGHRRTYIGSMPGKIVQKLSKAGVKNPLFLLDEIDKMGMDHRGDPASALLEVLDPEQ</sequence>
<dbReference type="FunFam" id="1.20.58.1480:FF:000001">
    <property type="entry name" value="Lon protease"/>
    <property type="match status" value="1"/>
</dbReference>
<protein>
    <recommendedName>
        <fullName evidence="10">endopeptidase La</fullName>
        <ecNumber evidence="10">3.4.21.53</ecNumber>
    </recommendedName>
</protein>
<keyword evidence="5" id="KW-0378">Hydrolase</keyword>
<evidence type="ECO:0000256" key="4">
    <source>
        <dbReference type="ARBA" id="ARBA00022741"/>
    </source>
</evidence>
<proteinExistence type="predicted"/>
<dbReference type="InterPro" id="IPR046336">
    <property type="entry name" value="Lon_prtase_N_sf"/>
</dbReference>
<dbReference type="Gene3D" id="1.20.58.1480">
    <property type="match status" value="1"/>
</dbReference>
<dbReference type="Proteomes" id="UP000005953">
    <property type="component" value="Unassembled WGS sequence"/>
</dbReference>
<dbReference type="FunFam" id="3.40.50.300:FF:000021">
    <property type="entry name" value="Lon protease homolog"/>
    <property type="match status" value="1"/>
</dbReference>
<evidence type="ECO:0000256" key="5">
    <source>
        <dbReference type="ARBA" id="ARBA00022801"/>
    </source>
</evidence>
<name>A4BHG4_9GAMM</name>
<dbReference type="HOGENOM" id="CLU_004109_3_1_6"/>
<evidence type="ECO:0000256" key="2">
    <source>
        <dbReference type="ARBA" id="ARBA00022490"/>
    </source>
</evidence>
<dbReference type="InterPro" id="IPR003111">
    <property type="entry name" value="Lon_prtase_N"/>
</dbReference>
<dbReference type="InterPro" id="IPR003593">
    <property type="entry name" value="AAA+_ATPase"/>
</dbReference>
<keyword evidence="3 12" id="KW-0645">Protease</keyword>
<evidence type="ECO:0000256" key="10">
    <source>
        <dbReference type="ARBA" id="ARBA00066743"/>
    </source>
</evidence>
<dbReference type="FunFam" id="2.30.130.40:FF:000001">
    <property type="entry name" value="Lon protease"/>
    <property type="match status" value="1"/>
</dbReference>
<dbReference type="SMART" id="SM00382">
    <property type="entry name" value="AAA"/>
    <property type="match status" value="1"/>
</dbReference>
<dbReference type="Pfam" id="PF00004">
    <property type="entry name" value="AAA"/>
    <property type="match status" value="1"/>
</dbReference>
<dbReference type="GO" id="GO:0005524">
    <property type="term" value="F:ATP binding"/>
    <property type="evidence" value="ECO:0007669"/>
    <property type="project" value="UniProtKB-KW"/>
</dbReference>
<evidence type="ECO:0000313" key="12">
    <source>
        <dbReference type="EMBL" id="EAR08362.1"/>
    </source>
</evidence>
<dbReference type="GO" id="GO:0004252">
    <property type="term" value="F:serine-type endopeptidase activity"/>
    <property type="evidence" value="ECO:0007669"/>
    <property type="project" value="UniProtKB-EC"/>
</dbReference>
<dbReference type="InterPro" id="IPR003959">
    <property type="entry name" value="ATPase_AAA_core"/>
</dbReference>
<keyword evidence="2" id="KW-0963">Cytoplasm</keyword>
<evidence type="ECO:0000256" key="6">
    <source>
        <dbReference type="ARBA" id="ARBA00022825"/>
    </source>
</evidence>
<evidence type="ECO:0000313" key="13">
    <source>
        <dbReference type="Proteomes" id="UP000005953"/>
    </source>
</evidence>
<dbReference type="GO" id="GO:0005737">
    <property type="term" value="C:cytoplasm"/>
    <property type="evidence" value="ECO:0007669"/>
    <property type="project" value="UniProtKB-SubCell"/>
</dbReference>
<dbReference type="Pfam" id="PF02190">
    <property type="entry name" value="LON_substr_bdg"/>
    <property type="match status" value="1"/>
</dbReference>
<keyword evidence="4" id="KW-0547">Nucleotide-binding</keyword>
<dbReference type="STRING" id="314283.MED297_16519"/>
<dbReference type="PANTHER" id="PTHR43718">
    <property type="entry name" value="LON PROTEASE"/>
    <property type="match status" value="1"/>
</dbReference>
<dbReference type="PANTHER" id="PTHR43718:SF2">
    <property type="entry name" value="LON PROTEASE HOMOLOG, MITOCHONDRIAL"/>
    <property type="match status" value="1"/>
</dbReference>
<dbReference type="EC" id="3.4.21.53" evidence="10"/>
<comment type="catalytic activity">
    <reaction evidence="9">
        <text>Hydrolysis of proteins in presence of ATP.</text>
        <dbReference type="EC" id="3.4.21.53"/>
    </reaction>
</comment>
<feature type="domain" description="Lon N-terminal" evidence="11">
    <location>
        <begin position="14"/>
        <end position="207"/>
    </location>
</feature>
<organism evidence="12 13">
    <name type="scientific">Reinekea blandensis MED297</name>
    <dbReference type="NCBI Taxonomy" id="314283"/>
    <lineage>
        <taxon>Bacteria</taxon>
        <taxon>Pseudomonadati</taxon>
        <taxon>Pseudomonadota</taxon>
        <taxon>Gammaproteobacteria</taxon>
        <taxon>Oceanospirillales</taxon>
        <taxon>Saccharospirillaceae</taxon>
        <taxon>Reinekea</taxon>
    </lineage>
</organism>
<feature type="non-terminal residue" evidence="12">
    <location>
        <position position="452"/>
    </location>
</feature>
<dbReference type="SUPFAM" id="SSF88697">
    <property type="entry name" value="PUA domain-like"/>
    <property type="match status" value="1"/>
</dbReference>
<dbReference type="EMBL" id="AAOE01000021">
    <property type="protein sequence ID" value="EAR08362.1"/>
    <property type="molecule type" value="Genomic_DNA"/>
</dbReference>
<keyword evidence="8" id="KW-0346">Stress response</keyword>
<evidence type="ECO:0000256" key="8">
    <source>
        <dbReference type="ARBA" id="ARBA00023016"/>
    </source>
</evidence>
<keyword evidence="7" id="KW-0067">ATP-binding</keyword>
<dbReference type="InterPro" id="IPR027065">
    <property type="entry name" value="Lon_Prtase"/>
</dbReference>
<dbReference type="AlphaFoldDB" id="A4BHG4"/>
<dbReference type="FunFam" id="1.20.5.5270:FF:000002">
    <property type="entry name" value="Lon protease homolog"/>
    <property type="match status" value="1"/>
</dbReference>
<dbReference type="InterPro" id="IPR027417">
    <property type="entry name" value="P-loop_NTPase"/>
</dbReference>
<dbReference type="GO" id="GO:0004176">
    <property type="term" value="F:ATP-dependent peptidase activity"/>
    <property type="evidence" value="ECO:0007669"/>
    <property type="project" value="InterPro"/>
</dbReference>
<dbReference type="Gene3D" id="3.40.50.300">
    <property type="entry name" value="P-loop containing nucleotide triphosphate hydrolases"/>
    <property type="match status" value="1"/>
</dbReference>
<gene>
    <name evidence="12" type="ORF">MED297_16519</name>
</gene>
<accession>A4BHG4</accession>